<name>A0A7V3JAY2_UNCC3</name>
<reference evidence="3" key="1">
    <citation type="journal article" date="2020" name="mSystems">
        <title>Genome- and Community-Level Interaction Insights into Carbon Utilization and Element Cycling Functions of Hydrothermarchaeota in Hydrothermal Sediment.</title>
        <authorList>
            <person name="Zhou Z."/>
            <person name="Liu Y."/>
            <person name="Xu W."/>
            <person name="Pan J."/>
            <person name="Luo Z.H."/>
            <person name="Li M."/>
        </authorList>
    </citation>
    <scope>NUCLEOTIDE SEQUENCE [LARGE SCALE GENOMIC DNA]</scope>
    <source>
        <strain evidence="3">SpSt-757</strain>
    </source>
</reference>
<dbReference type="AlphaFoldDB" id="A0A7V3JAY2"/>
<comment type="caution">
    <text evidence="3">The sequence shown here is derived from an EMBL/GenBank/DDBJ whole genome shotgun (WGS) entry which is preliminary data.</text>
</comment>
<organism evidence="3">
    <name type="scientific">candidate division CPR3 bacterium</name>
    <dbReference type="NCBI Taxonomy" id="2268181"/>
    <lineage>
        <taxon>Bacteria</taxon>
        <taxon>Bacteria division CPR3</taxon>
    </lineage>
</organism>
<protein>
    <submittedName>
        <fullName evidence="3">Uncharacterized protein</fullName>
    </submittedName>
</protein>
<keyword evidence="1" id="KW-0812">Transmembrane</keyword>
<keyword evidence="1" id="KW-0472">Membrane</keyword>
<feature type="chain" id="PRO_5031121279" evidence="2">
    <location>
        <begin position="27"/>
        <end position="267"/>
    </location>
</feature>
<dbReference type="Pfam" id="PF18895">
    <property type="entry name" value="T4SS_pilin"/>
    <property type="match status" value="1"/>
</dbReference>
<feature type="signal peptide" evidence="2">
    <location>
        <begin position="1"/>
        <end position="26"/>
    </location>
</feature>
<sequence>MKGIVGSATYLYLLALFIFSPQVAYAVDCSQYKMPIVTSSTENGTPIKQGEKIQVSLKNTSNDELTYFIYMSKDNNPCNPDLDNCVGKLPRQTLKANEVVIKEISTTPTTTVGTHYLRVTVFHYNPDCRVGYKDFAFTVVSASGGTGGGGTGGGTGGGGTESGTDTPERFTFNIPKWGSVADLEEEGGGNWIVGLLTRVANWILDLAGALAVFAIVYSGLMYITSAGNQEKSEKAKKNLIWAIVGLIVIFLSLLIIQWVRGILTTNV</sequence>
<gene>
    <name evidence="3" type="ORF">ENV41_04695</name>
</gene>
<keyword evidence="1" id="KW-1133">Transmembrane helix</keyword>
<evidence type="ECO:0000256" key="1">
    <source>
        <dbReference type="SAM" id="Phobius"/>
    </source>
</evidence>
<evidence type="ECO:0000313" key="3">
    <source>
        <dbReference type="EMBL" id="HFZ09408.1"/>
    </source>
</evidence>
<evidence type="ECO:0000256" key="2">
    <source>
        <dbReference type="SAM" id="SignalP"/>
    </source>
</evidence>
<accession>A0A7V3JAY2</accession>
<feature type="transmembrane region" description="Helical" evidence="1">
    <location>
        <begin position="202"/>
        <end position="227"/>
    </location>
</feature>
<keyword evidence="2" id="KW-0732">Signal</keyword>
<dbReference type="InterPro" id="IPR043993">
    <property type="entry name" value="T4SS_pilin"/>
</dbReference>
<proteinExistence type="predicted"/>
<feature type="transmembrane region" description="Helical" evidence="1">
    <location>
        <begin position="239"/>
        <end position="259"/>
    </location>
</feature>
<dbReference type="EMBL" id="DTGG01000143">
    <property type="protein sequence ID" value="HFZ09408.1"/>
    <property type="molecule type" value="Genomic_DNA"/>
</dbReference>